<evidence type="ECO:0000259" key="1">
    <source>
        <dbReference type="Pfam" id="PF19918"/>
    </source>
</evidence>
<dbReference type="AlphaFoldDB" id="A0AAD0YYM4"/>
<dbReference type="Proteomes" id="UP000269015">
    <property type="component" value="Chromosome"/>
</dbReference>
<accession>A0AAD0YYM4</accession>
<dbReference type="Pfam" id="PF19918">
    <property type="entry name" value="bpX2"/>
    <property type="match status" value="1"/>
</dbReference>
<protein>
    <recommendedName>
        <fullName evidence="1">MoxR-vWA-beta-propeller ternary system domain-containing protein</fullName>
    </recommendedName>
</protein>
<reference evidence="2 3" key="1">
    <citation type="submission" date="2018-11" db="EMBL/GenBank/DDBJ databases">
        <title>Proposal to divide the Flavobacteriaceae and reorganize its genera based on Amino Acid Identity values calculated from whole genome sequences.</title>
        <authorList>
            <person name="Nicholson A.C."/>
            <person name="Gulvik C.A."/>
            <person name="Whitney A.M."/>
            <person name="Humrighouse B.W."/>
            <person name="Bell M."/>
            <person name="Holmes B."/>
            <person name="Steigerwalt A.G."/>
            <person name="Villarma A."/>
            <person name="Sheth M."/>
            <person name="Batra D."/>
            <person name="Pryor J."/>
            <person name="Bernardet J.-F."/>
            <person name="Hugo C."/>
            <person name="Kampfer P."/>
            <person name="Newman J."/>
            <person name="McQuiston J.R."/>
        </authorList>
    </citation>
    <scope>NUCLEOTIDE SEQUENCE [LARGE SCALE GENOMIC DNA]</scope>
    <source>
        <strain evidence="2 3">H5559</strain>
    </source>
</reference>
<evidence type="ECO:0000313" key="3">
    <source>
        <dbReference type="Proteomes" id="UP000269015"/>
    </source>
</evidence>
<proteinExistence type="predicted"/>
<dbReference type="InterPro" id="IPR045552">
    <property type="entry name" value="bpX2"/>
</dbReference>
<sequence>MAENSSDHIKEFWAEIPRSGEDFLGSVRDWKNIHIATDDQTIWLKGFTDEQALSAEIHQLPDFLLYELREGLLFKKEALVPSKKMRTGLLWTPIDKALRLRFPASNQNYFGIDEKITINIKELSEEQPAVALLTKISDIKEIIAGVPKFKLEKIKWTLIGEYALFIGNPIISLPGKAFWEKDGHLLPAGFDFEFKNMSIFLQQKYNKDSDGWLLWDENGNFLSIGNSDFQPLSVSSFRLTIKSKEWN</sequence>
<name>A0AAD0YYM4_CHRID</name>
<feature type="domain" description="MoxR-vWA-beta-propeller ternary system" evidence="1">
    <location>
        <begin position="14"/>
        <end position="239"/>
    </location>
</feature>
<dbReference type="RefSeq" id="WP_123861865.1">
    <property type="nucleotide sequence ID" value="NZ_CP033930.1"/>
</dbReference>
<dbReference type="EMBL" id="CP033930">
    <property type="protein sequence ID" value="AZB19760.1"/>
    <property type="molecule type" value="Genomic_DNA"/>
</dbReference>
<gene>
    <name evidence="2" type="ORF">EG352_19260</name>
</gene>
<organism evidence="2 3">
    <name type="scientific">Chryseobacterium indologenes</name>
    <name type="common">Flavobacterium indologenes</name>
    <dbReference type="NCBI Taxonomy" id="253"/>
    <lineage>
        <taxon>Bacteria</taxon>
        <taxon>Pseudomonadati</taxon>
        <taxon>Bacteroidota</taxon>
        <taxon>Flavobacteriia</taxon>
        <taxon>Flavobacteriales</taxon>
        <taxon>Weeksellaceae</taxon>
        <taxon>Chryseobacterium group</taxon>
        <taxon>Chryseobacterium</taxon>
    </lineage>
</organism>
<evidence type="ECO:0000313" key="2">
    <source>
        <dbReference type="EMBL" id="AZB19760.1"/>
    </source>
</evidence>